<dbReference type="SUPFAM" id="SSF52047">
    <property type="entry name" value="RNI-like"/>
    <property type="match status" value="1"/>
</dbReference>
<proteinExistence type="predicted"/>
<dbReference type="EMBL" id="LT598461">
    <property type="protein sequence ID" value="SCU98177.1"/>
    <property type="molecule type" value="Genomic_DNA"/>
</dbReference>
<accession>A0A1G4K3L1</accession>
<dbReference type="OrthoDB" id="2125396at2759"/>
<organism evidence="1 2">
    <name type="scientific">Lachancea dasiensis</name>
    <dbReference type="NCBI Taxonomy" id="1072105"/>
    <lineage>
        <taxon>Eukaryota</taxon>
        <taxon>Fungi</taxon>
        <taxon>Dikarya</taxon>
        <taxon>Ascomycota</taxon>
        <taxon>Saccharomycotina</taxon>
        <taxon>Saccharomycetes</taxon>
        <taxon>Saccharomycetales</taxon>
        <taxon>Saccharomycetaceae</taxon>
        <taxon>Lachancea</taxon>
    </lineage>
</organism>
<dbReference type="Proteomes" id="UP000190274">
    <property type="component" value="Chromosome H"/>
</dbReference>
<dbReference type="GO" id="GO:0019005">
    <property type="term" value="C:SCF ubiquitin ligase complex"/>
    <property type="evidence" value="ECO:0007669"/>
    <property type="project" value="EnsemblFungi"/>
</dbReference>
<sequence length="437" mass="49938">MANKRRPKKVKAPYRKYVAGQGFVHTRGFNNNDDAVGITVQQDRHPNGEVFRTPQGSYIYDVHTESIVQVEPAPEVPGSLRDKMGDFQAHNAVLPWEVFDIVLRLCPKVEPQFLLVCRHWYHICVPLLYASPRLQSRNFSQFVDAVVNNRKKRLGENVMDLDLSNIIQSGKNSYVSKLLRRCSPKLRRFTAPQTSFGYAPLISLKACRRLQFLDLGLVSETVQLGELFSAIKEFTSLTHLSFPRSSVDCSGFRNFEWPPNLQYLKLSGGITNEFVRETEFPRTIRTLEFSFCPQINEHAVYTVLAKIGDSLRHLYFHYPMPTLHGTSLDFVFRYCTNLVTLQLTVDYCSKWAFSEHMLVALSSPRPLKTLLLECSGNLGQAFKVHPDDITIALAEDRLPNLDTIRVSSKVGWDMRSSDVTDLISYLEDQNGSLYIKY</sequence>
<dbReference type="Gene3D" id="3.80.10.10">
    <property type="entry name" value="Ribonuclease Inhibitor"/>
    <property type="match status" value="2"/>
</dbReference>
<keyword evidence="2" id="KW-1185">Reference proteome</keyword>
<evidence type="ECO:0000313" key="2">
    <source>
        <dbReference type="Proteomes" id="UP000190274"/>
    </source>
</evidence>
<protein>
    <submittedName>
        <fullName evidence="1">LADA_0H11100g1_1</fullName>
    </submittedName>
</protein>
<reference evidence="1 2" key="1">
    <citation type="submission" date="2016-03" db="EMBL/GenBank/DDBJ databases">
        <authorList>
            <person name="Devillers H."/>
        </authorList>
    </citation>
    <scope>NUCLEOTIDE SEQUENCE [LARGE SCALE GENOMIC DNA]</scope>
    <source>
        <strain evidence="1">CBS 10888</strain>
    </source>
</reference>
<evidence type="ECO:0000313" key="1">
    <source>
        <dbReference type="EMBL" id="SCU98177.1"/>
    </source>
</evidence>
<name>A0A1G4K3L1_9SACH</name>
<dbReference type="AlphaFoldDB" id="A0A1G4K3L1"/>
<dbReference type="InterPro" id="IPR032675">
    <property type="entry name" value="LRR_dom_sf"/>
</dbReference>
<dbReference type="STRING" id="1266660.A0A1G4K3L1"/>
<gene>
    <name evidence="1" type="ORF">LADA_0H11100G</name>
</gene>